<comment type="caution">
    <text evidence="1">The sequence shown here is derived from an EMBL/GenBank/DDBJ whole genome shotgun (WGS) entry which is preliminary data.</text>
</comment>
<name>A0AA39XHY7_9PEZI</name>
<protein>
    <submittedName>
        <fullName evidence="1">Uncharacterized protein</fullName>
    </submittedName>
</protein>
<evidence type="ECO:0000313" key="1">
    <source>
        <dbReference type="EMBL" id="KAK0634224.1"/>
    </source>
</evidence>
<dbReference type="Proteomes" id="UP001175000">
    <property type="component" value="Unassembled WGS sequence"/>
</dbReference>
<reference evidence="1" key="1">
    <citation type="submission" date="2023-06" db="EMBL/GenBank/DDBJ databases">
        <title>Genome-scale phylogeny and comparative genomics of the fungal order Sordariales.</title>
        <authorList>
            <consortium name="Lawrence Berkeley National Laboratory"/>
            <person name="Hensen N."/>
            <person name="Bonometti L."/>
            <person name="Westerberg I."/>
            <person name="Brannstrom I.O."/>
            <person name="Guillou S."/>
            <person name="Cros-Aarteil S."/>
            <person name="Calhoun S."/>
            <person name="Haridas S."/>
            <person name="Kuo A."/>
            <person name="Mondo S."/>
            <person name="Pangilinan J."/>
            <person name="Riley R."/>
            <person name="Labutti K."/>
            <person name="Andreopoulos B."/>
            <person name="Lipzen A."/>
            <person name="Chen C."/>
            <person name="Yanf M."/>
            <person name="Daum C."/>
            <person name="Ng V."/>
            <person name="Clum A."/>
            <person name="Steindorff A."/>
            <person name="Ohm R."/>
            <person name="Martin F."/>
            <person name="Silar P."/>
            <person name="Natvig D."/>
            <person name="Lalanne C."/>
            <person name="Gautier V."/>
            <person name="Ament-Velasquez S.L."/>
            <person name="Kruys A."/>
            <person name="Hutchinson M.I."/>
            <person name="Powell A.J."/>
            <person name="Barry K."/>
            <person name="Miller A.N."/>
            <person name="Grigoriev I.V."/>
            <person name="Debuchy R."/>
            <person name="Gladieux P."/>
            <person name="Thoren M.H."/>
            <person name="Johannesson H."/>
        </authorList>
    </citation>
    <scope>NUCLEOTIDE SEQUENCE</scope>
    <source>
        <strain evidence="1">CBS 606.72</strain>
    </source>
</reference>
<dbReference type="EMBL" id="JAULSU010000001">
    <property type="protein sequence ID" value="KAK0634224.1"/>
    <property type="molecule type" value="Genomic_DNA"/>
</dbReference>
<gene>
    <name evidence="1" type="ORF">B0T14DRAFT_576758</name>
</gene>
<evidence type="ECO:0000313" key="2">
    <source>
        <dbReference type="Proteomes" id="UP001175000"/>
    </source>
</evidence>
<accession>A0AA39XHY7</accession>
<dbReference type="AlphaFoldDB" id="A0AA39XHY7"/>
<keyword evidence="2" id="KW-1185">Reference proteome</keyword>
<proteinExistence type="predicted"/>
<organism evidence="1 2">
    <name type="scientific">Immersiella caudata</name>
    <dbReference type="NCBI Taxonomy" id="314043"/>
    <lineage>
        <taxon>Eukaryota</taxon>
        <taxon>Fungi</taxon>
        <taxon>Dikarya</taxon>
        <taxon>Ascomycota</taxon>
        <taxon>Pezizomycotina</taxon>
        <taxon>Sordariomycetes</taxon>
        <taxon>Sordariomycetidae</taxon>
        <taxon>Sordariales</taxon>
        <taxon>Lasiosphaeriaceae</taxon>
        <taxon>Immersiella</taxon>
    </lineage>
</organism>
<sequence>MWWSNAVINITTDFALFLSPMIVDRLPTNEAALEAEDGPVLYLRDWVVRVCHAGHSVLLSLQRRIIERYDFECRRRFFGVCDRVEHGHCLCLFVGHEAATGFPVFP</sequence>
<feature type="non-terminal residue" evidence="1">
    <location>
        <position position="106"/>
    </location>
</feature>